<dbReference type="RefSeq" id="WP_316017063.1">
    <property type="nucleotide sequence ID" value="NZ_JAWDID010000004.1"/>
</dbReference>
<dbReference type="PANTHER" id="PTHR33164">
    <property type="entry name" value="TRANSCRIPTIONAL REGULATOR, MARR FAMILY"/>
    <property type="match status" value="1"/>
</dbReference>
<evidence type="ECO:0000313" key="3">
    <source>
        <dbReference type="Proteomes" id="UP001254257"/>
    </source>
</evidence>
<dbReference type="InterPro" id="IPR036390">
    <property type="entry name" value="WH_DNA-bd_sf"/>
</dbReference>
<dbReference type="Pfam" id="PF12802">
    <property type="entry name" value="MarR_2"/>
    <property type="match status" value="1"/>
</dbReference>
<name>A0ABU3S2Z0_9HYPH</name>
<accession>A0ABU3S2Z0</accession>
<dbReference type="InterPro" id="IPR039422">
    <property type="entry name" value="MarR/SlyA-like"/>
</dbReference>
<dbReference type="PROSITE" id="PS50995">
    <property type="entry name" value="HTH_MARR_2"/>
    <property type="match status" value="1"/>
</dbReference>
<dbReference type="InterPro" id="IPR000835">
    <property type="entry name" value="HTH_MarR-typ"/>
</dbReference>
<dbReference type="SMART" id="SM00347">
    <property type="entry name" value="HTH_MARR"/>
    <property type="match status" value="1"/>
</dbReference>
<feature type="domain" description="HTH marR-type" evidence="1">
    <location>
        <begin position="4"/>
        <end position="139"/>
    </location>
</feature>
<dbReference type="EMBL" id="JAWDID010000004">
    <property type="protein sequence ID" value="MDU0339149.1"/>
    <property type="molecule type" value="Genomic_DNA"/>
</dbReference>
<dbReference type="Proteomes" id="UP001254257">
    <property type="component" value="Unassembled WGS sequence"/>
</dbReference>
<proteinExistence type="predicted"/>
<evidence type="ECO:0000313" key="2">
    <source>
        <dbReference type="EMBL" id="MDU0339149.1"/>
    </source>
</evidence>
<reference evidence="2 3" key="1">
    <citation type="submission" date="2023-09" db="EMBL/GenBank/DDBJ databases">
        <title>Whole genome shotgun sequencing (WGS) of Bosea sp. ZW T0_25, isolated from stored onions (Allium cepa).</title>
        <authorList>
            <person name="Stoll D.A."/>
            <person name="Huch M."/>
        </authorList>
    </citation>
    <scope>NUCLEOTIDE SEQUENCE [LARGE SCALE GENOMIC DNA]</scope>
    <source>
        <strain evidence="2 3">ZW T0_25</strain>
    </source>
</reference>
<protein>
    <submittedName>
        <fullName evidence="2">MarR family transcriptional regulator</fullName>
    </submittedName>
</protein>
<keyword evidence="3" id="KW-1185">Reference proteome</keyword>
<organism evidence="2 3">
    <name type="scientific">Bosea rubneri</name>
    <dbReference type="NCBI Taxonomy" id="3075434"/>
    <lineage>
        <taxon>Bacteria</taxon>
        <taxon>Pseudomonadati</taxon>
        <taxon>Pseudomonadota</taxon>
        <taxon>Alphaproteobacteria</taxon>
        <taxon>Hyphomicrobiales</taxon>
        <taxon>Boseaceae</taxon>
        <taxon>Bosea</taxon>
    </lineage>
</organism>
<sequence>MKTEDMLIGALLRVPAQAIQRRLIKELNAGGFHELRLPHMAVLQFPGPDGVRPGTLAERAGMSKQAMNQLLRSLEAFGYIARSDMPGESGARVIRLTERGQAAFSKMIEVLRDIEREWSAELGSDRFGQLKTLLLHVWDSSLAR</sequence>
<dbReference type="PANTHER" id="PTHR33164:SF43">
    <property type="entry name" value="HTH-TYPE TRANSCRIPTIONAL REPRESSOR YETL"/>
    <property type="match status" value="1"/>
</dbReference>
<comment type="caution">
    <text evidence="2">The sequence shown here is derived from an EMBL/GenBank/DDBJ whole genome shotgun (WGS) entry which is preliminary data.</text>
</comment>
<dbReference type="InterPro" id="IPR036388">
    <property type="entry name" value="WH-like_DNA-bd_sf"/>
</dbReference>
<evidence type="ECO:0000259" key="1">
    <source>
        <dbReference type="PROSITE" id="PS50995"/>
    </source>
</evidence>
<gene>
    <name evidence="2" type="ORF">RKE40_04635</name>
</gene>
<dbReference type="SUPFAM" id="SSF46785">
    <property type="entry name" value="Winged helix' DNA-binding domain"/>
    <property type="match status" value="1"/>
</dbReference>
<dbReference type="Gene3D" id="1.10.10.10">
    <property type="entry name" value="Winged helix-like DNA-binding domain superfamily/Winged helix DNA-binding domain"/>
    <property type="match status" value="1"/>
</dbReference>